<evidence type="ECO:0000256" key="1">
    <source>
        <dbReference type="SAM" id="Coils"/>
    </source>
</evidence>
<dbReference type="SUPFAM" id="SSF48452">
    <property type="entry name" value="TPR-like"/>
    <property type="match status" value="1"/>
</dbReference>
<feature type="compositionally biased region" description="Basic and acidic residues" evidence="2">
    <location>
        <begin position="305"/>
        <end position="315"/>
    </location>
</feature>
<feature type="compositionally biased region" description="Pro residues" evidence="2">
    <location>
        <begin position="38"/>
        <end position="59"/>
    </location>
</feature>
<evidence type="ECO:0008006" key="6">
    <source>
        <dbReference type="Google" id="ProtNLM"/>
    </source>
</evidence>
<feature type="signal peptide" evidence="3">
    <location>
        <begin position="1"/>
        <end position="31"/>
    </location>
</feature>
<feature type="chain" id="PRO_5026950205" description="Tetratricopeptide repeat protein" evidence="3">
    <location>
        <begin position="32"/>
        <end position="1437"/>
    </location>
</feature>
<keyword evidence="1" id="KW-0175">Coiled coil</keyword>
<feature type="region of interest" description="Disordered" evidence="2">
    <location>
        <begin position="303"/>
        <end position="332"/>
    </location>
</feature>
<feature type="compositionally biased region" description="Polar residues" evidence="2">
    <location>
        <begin position="810"/>
        <end position="822"/>
    </location>
</feature>
<proteinExistence type="predicted"/>
<feature type="coiled-coil region" evidence="1">
    <location>
        <begin position="102"/>
        <end position="159"/>
    </location>
</feature>
<organism evidence="4 5">
    <name type="scientific">Polyangium spumosum</name>
    <dbReference type="NCBI Taxonomy" id="889282"/>
    <lineage>
        <taxon>Bacteria</taxon>
        <taxon>Pseudomonadati</taxon>
        <taxon>Myxococcota</taxon>
        <taxon>Polyangia</taxon>
        <taxon>Polyangiales</taxon>
        <taxon>Polyangiaceae</taxon>
        <taxon>Polyangium</taxon>
    </lineage>
</organism>
<dbReference type="InterPro" id="IPR011990">
    <property type="entry name" value="TPR-like_helical_dom_sf"/>
</dbReference>
<gene>
    <name evidence="4" type="ORF">GF068_14995</name>
</gene>
<evidence type="ECO:0000256" key="2">
    <source>
        <dbReference type="SAM" id="MobiDB-lite"/>
    </source>
</evidence>
<comment type="caution">
    <text evidence="4">The sequence shown here is derived from an EMBL/GenBank/DDBJ whole genome shotgun (WGS) entry which is preliminary data.</text>
</comment>
<evidence type="ECO:0000313" key="5">
    <source>
        <dbReference type="Proteomes" id="UP000440224"/>
    </source>
</evidence>
<evidence type="ECO:0000256" key="3">
    <source>
        <dbReference type="SAM" id="SignalP"/>
    </source>
</evidence>
<feature type="compositionally biased region" description="Pro residues" evidence="2">
    <location>
        <begin position="73"/>
        <end position="96"/>
    </location>
</feature>
<accession>A0A6N7PMT4</accession>
<dbReference type="Proteomes" id="UP000440224">
    <property type="component" value="Unassembled WGS sequence"/>
</dbReference>
<reference evidence="4 5" key="1">
    <citation type="submission" date="2019-10" db="EMBL/GenBank/DDBJ databases">
        <title>A soil myxobacterium in the family Polyangiaceae.</title>
        <authorList>
            <person name="Li Y."/>
            <person name="Wang J."/>
        </authorList>
    </citation>
    <scope>NUCLEOTIDE SEQUENCE [LARGE SCALE GENOMIC DNA]</scope>
    <source>
        <strain evidence="4 5">DSM 14734</strain>
    </source>
</reference>
<protein>
    <recommendedName>
        <fullName evidence="6">Tetratricopeptide repeat protein</fullName>
    </recommendedName>
</protein>
<keyword evidence="3" id="KW-0732">Signal</keyword>
<dbReference type="RefSeq" id="WP_153820089.1">
    <property type="nucleotide sequence ID" value="NZ_WJIE01000004.1"/>
</dbReference>
<keyword evidence="5" id="KW-1185">Reference proteome</keyword>
<evidence type="ECO:0000313" key="4">
    <source>
        <dbReference type="EMBL" id="MRG93229.1"/>
    </source>
</evidence>
<dbReference type="EMBL" id="WJIE01000004">
    <property type="protein sequence ID" value="MRG93229.1"/>
    <property type="molecule type" value="Genomic_DNA"/>
</dbReference>
<name>A0A6N7PMT4_9BACT</name>
<feature type="region of interest" description="Disordered" evidence="2">
    <location>
        <begin position="803"/>
        <end position="823"/>
    </location>
</feature>
<dbReference type="OrthoDB" id="9806825at2"/>
<feature type="region of interest" description="Disordered" evidence="2">
    <location>
        <begin position="30"/>
        <end position="98"/>
    </location>
</feature>
<feature type="compositionally biased region" description="Low complexity" evidence="2">
    <location>
        <begin position="60"/>
        <end position="72"/>
    </location>
</feature>
<dbReference type="Gene3D" id="1.25.40.10">
    <property type="entry name" value="Tetratricopeptide repeat domain"/>
    <property type="match status" value="3"/>
</dbReference>
<sequence>MSVLRRSSSRSGRGASSILALLVATCVAGNAASQQPQPAAPQPAAPPPAAPPTATPPAAAPATAAPVTSTSAPPIPPPTPAFKPKAHAPPPPPPTPEQMAVLAELEKEAATYEKAARDYRSSITRIIQQHYEQRRLRVIAALDREIDIEHRDLKKAREEAIRRLEKFVDTYSGRNAHPESTPTAMFRLAALYEERAREDSDLSDDLAIGLRPAIALYKRIIREFPSYKELAGVYYYLGHALNDSARIFEAQQVFRSLVCHDGYPYPVPTDPKDPTRDLVGKLPQDHDRDYWIAWESRHPIPIGEATKRKAAEPPKKGKPRGKGKATEPEPEAPAIEDELVFVNPYPDGCKPIPQKVVEGAEPRYLAEVWWLIGDYHFNEVDPGGGPFTLNRAEVAYARSLQYKKPPVYGVAMYKLAWTYFKQLRYETSVRQFVKLLDYTDEQEKLTGDPGTDFRGEAYTYMAGALTFLDFTGPAADEPFVPRSDILDLEQDPRIREQKMRIAIDRVQNASLIPQDRKWTVDVYKALAAEFKELNQYRNTVEVSELILKKWPMHRDAPVMQAQIADIYDTLAGQSREGTAERAENSAKALEARTKLANYVGKTPWVEANKDDPEAIQTAERLVRGGLRRAAADHTNRGSALVNAAIQSGEQETRTKLFERALSEYRMAALGWQGVLQEDENAPDAYDSRYWLADANHMVVVIQVAMDRSPTAEEIETARRTAVDVRDSNEDDKHLQPAAFMVVDTAYQALLDQYKLHKRSGGQQGIEQRTGLQIVTENDKPKVVAEELPKVVKDAVAARDEYIQRVPPSADLSTRDPQTNQDQKNSDLYAYQSAEFFFLYGNFAEARRRLEPIYAEQCGKTPFGYLAWEKLTTMANLENDVPRSRALAEAAMTKSCAVSEEQKLKETDIAQPTISRGYYVDAAAKFEKAEKMPDGPERVQAWREAAALYRVALEKAPARDEAPEAAMNGAYCYKQVGDYDQAIEMYTLFIKEYGSEANLSKLEKGDEAAKPPKPADPKRYGERVKYLKQAYDALSAAYVLFFNYRAAAETYDTISRNVRFEKPARREAARAAVLLYANVGERDRMIASRSAFLGLDAPIEQKVEIDYIVASADLKTWDEKGLDEGANKAARVKAMDAMEDYYEMNRLTPAATPYLVQAAYHASKMRKAGSDPKAFEWCRNTISAFDKFKAFAAVDGKKALGTAQADMAAECAYGTINDRLKQSWDYETGHHRYAGVIDKVVKTFADELKKAGDTHFNDLQSVIKTYESRALSVAAFARQGSLYDACRTGLYYTAPPALKLYNEKEERLIKLAETSDREDLQEVADGYRQRRREQWREARERLLNDADRVMIKFYVQAVVYARAWNVRNPEVDHAIQRLAFFTDILGDAKIRDMSQGIIDPETGQPFQYADGMFLRTRPGMAPALEPDGLPAPLPVSLP</sequence>